<accession>A0A935TC74</accession>
<dbReference type="AlphaFoldDB" id="A0A935TC74"/>
<gene>
    <name evidence="2" type="ORF">IPK02_12555</name>
</gene>
<proteinExistence type="predicted"/>
<evidence type="ECO:0000259" key="1">
    <source>
        <dbReference type="Pfam" id="PF18480"/>
    </source>
</evidence>
<reference evidence="2 3" key="1">
    <citation type="submission" date="2020-10" db="EMBL/GenBank/DDBJ databases">
        <title>Connecting structure to function with the recovery of over 1000 high-quality activated sludge metagenome-assembled genomes encoding full-length rRNA genes using long-read sequencing.</title>
        <authorList>
            <person name="Singleton C.M."/>
            <person name="Petriglieri F."/>
            <person name="Kristensen J.M."/>
            <person name="Kirkegaard R.H."/>
            <person name="Michaelsen T.Y."/>
            <person name="Andersen M.H."/>
            <person name="Karst S.M."/>
            <person name="Dueholm M.S."/>
            <person name="Nielsen P.H."/>
            <person name="Albertsen M."/>
        </authorList>
    </citation>
    <scope>NUCLEOTIDE SEQUENCE [LARGE SCALE GENOMIC DNA]</scope>
    <source>
        <strain evidence="2">Fred_18-Q3-R57-64_BAT3C.720</strain>
    </source>
</reference>
<name>A0A935TC74_9PROT</name>
<protein>
    <submittedName>
        <fullName evidence="2">DUF5615 family PIN-like protein</fullName>
    </submittedName>
</protein>
<organism evidence="2 3">
    <name type="scientific">Candidatus Accumulibacter affinis</name>
    <dbReference type="NCBI Taxonomy" id="2954384"/>
    <lineage>
        <taxon>Bacteria</taxon>
        <taxon>Pseudomonadati</taxon>
        <taxon>Pseudomonadota</taxon>
        <taxon>Betaproteobacteria</taxon>
        <taxon>Candidatus Accumulibacter</taxon>
    </lineage>
</organism>
<dbReference type="Proteomes" id="UP000706151">
    <property type="component" value="Unassembled WGS sequence"/>
</dbReference>
<evidence type="ECO:0000313" key="2">
    <source>
        <dbReference type="EMBL" id="MBK7954707.1"/>
    </source>
</evidence>
<dbReference type="InterPro" id="IPR041049">
    <property type="entry name" value="DUF5615"/>
</dbReference>
<dbReference type="EMBL" id="JADJOT010000009">
    <property type="protein sequence ID" value="MBK7954707.1"/>
    <property type="molecule type" value="Genomic_DNA"/>
</dbReference>
<evidence type="ECO:0000313" key="3">
    <source>
        <dbReference type="Proteomes" id="UP000706151"/>
    </source>
</evidence>
<feature type="domain" description="DUF5615" evidence="1">
    <location>
        <begin position="4"/>
        <end position="112"/>
    </location>
</feature>
<dbReference type="Pfam" id="PF18480">
    <property type="entry name" value="DUF5615"/>
    <property type="match status" value="1"/>
</dbReference>
<comment type="caution">
    <text evidence="2">The sequence shown here is derived from an EMBL/GenBank/DDBJ whole genome shotgun (WGS) entry which is preliminary data.</text>
</comment>
<sequence length="119" mass="13241">MTLRFKLDENIPRRVEPALRDLGHDVETALSEGLAGAADPDILAACKAENRLLVTLDLDFSDIRVYPPGSHRGVWVLRPADQAFTSVLNLVLAGVRLSAIERTAGQLWVIDEKRVRIRE</sequence>